<keyword evidence="5" id="KW-0078">Bacteriocin</keyword>
<keyword evidence="4" id="KW-0079">Bacteriocin immunity</keyword>
<gene>
    <name evidence="7" type="ORF">KJF94_13895</name>
</gene>
<evidence type="ECO:0000313" key="8">
    <source>
        <dbReference type="Proteomes" id="UP000681155"/>
    </source>
</evidence>
<dbReference type="InterPro" id="IPR035900">
    <property type="entry name" value="Colicin_E_sf"/>
</dbReference>
<dbReference type="EMBL" id="CP075566">
    <property type="protein sequence ID" value="QVW26552.1"/>
    <property type="molecule type" value="Genomic_DNA"/>
</dbReference>
<dbReference type="Proteomes" id="UP000681155">
    <property type="component" value="Chromosome"/>
</dbReference>
<protein>
    <submittedName>
        <fullName evidence="7">Bacteriocin immunity protein</fullName>
    </submittedName>
</protein>
<dbReference type="SUPFAM" id="SSF47345">
    <property type="entry name" value="Colicin E immunity proteins"/>
    <property type="match status" value="1"/>
</dbReference>
<keyword evidence="3" id="KW-0044">Antibiotic</keyword>
<comment type="similarity">
    <text evidence="1">Belongs to the colicins ColE2/ColE8/ColE9 and pyocins S1/S2 family.</text>
</comment>
<proteinExistence type="inferred from homology"/>
<evidence type="ECO:0000256" key="1">
    <source>
        <dbReference type="ARBA" id="ARBA00009346"/>
    </source>
</evidence>
<accession>A0ABX8F3P6</accession>
<evidence type="ECO:0000256" key="3">
    <source>
        <dbReference type="ARBA" id="ARBA00023022"/>
    </source>
</evidence>
<keyword evidence="8" id="KW-1185">Reference proteome</keyword>
<dbReference type="CDD" id="cd16363">
    <property type="entry name" value="Col_Im_like"/>
    <property type="match status" value="1"/>
</dbReference>
<evidence type="ECO:0000256" key="2">
    <source>
        <dbReference type="ARBA" id="ARBA00022529"/>
    </source>
</evidence>
<feature type="domain" description="Pyosin/cloacin translocation" evidence="6">
    <location>
        <begin position="347"/>
        <end position="488"/>
    </location>
</feature>
<evidence type="ECO:0000313" key="7">
    <source>
        <dbReference type="EMBL" id="QVW26552.1"/>
    </source>
</evidence>
<dbReference type="Pfam" id="PF06958">
    <property type="entry name" value="Pyocin_S"/>
    <property type="match status" value="1"/>
</dbReference>
<evidence type="ECO:0000259" key="6">
    <source>
        <dbReference type="Pfam" id="PF06958"/>
    </source>
</evidence>
<evidence type="ECO:0000256" key="5">
    <source>
        <dbReference type="ARBA" id="ARBA00023048"/>
    </source>
</evidence>
<dbReference type="SUPFAM" id="SSF69369">
    <property type="entry name" value="Cloacin translocation domain"/>
    <property type="match status" value="1"/>
</dbReference>
<dbReference type="InterPro" id="IPR000290">
    <property type="entry name" value="Colicin_pyocin"/>
</dbReference>
<dbReference type="InterPro" id="IPR016128">
    <property type="entry name" value="Pyosin/cloacin_T_dom"/>
</dbReference>
<dbReference type="Pfam" id="PF01320">
    <property type="entry name" value="Colicin_Pyocin"/>
    <property type="match status" value="1"/>
</dbReference>
<dbReference type="PRINTS" id="PR01299">
    <property type="entry name" value="PYOCIN"/>
</dbReference>
<evidence type="ECO:0000256" key="4">
    <source>
        <dbReference type="ARBA" id="ARBA00023025"/>
    </source>
</evidence>
<dbReference type="RefSeq" id="WP_214384282.1">
    <property type="nucleotide sequence ID" value="NZ_CP075566.1"/>
</dbReference>
<dbReference type="InterPro" id="IPR036302">
    <property type="entry name" value="Pyosin/cloacin_T_dom_sf"/>
</dbReference>
<organism evidence="7 8">
    <name type="scientific">Pseudomonas hormoni</name>
    <dbReference type="NCBI Taxonomy" id="3093767"/>
    <lineage>
        <taxon>Bacteria</taxon>
        <taxon>Pseudomonadati</taxon>
        <taxon>Pseudomonadota</taxon>
        <taxon>Gammaproteobacteria</taxon>
        <taxon>Pseudomonadales</taxon>
        <taxon>Pseudomonadaceae</taxon>
        <taxon>Pseudomonas</taxon>
    </lineage>
</organism>
<sequence length="494" mass="55172">MELKNTLKDYTAPEFQMLVNKIWAVDLPKPDHDRLIKHFDRIVGHPRGADLLFYPTDKSNTNSPEAVVHHVRTWHHQQGMPAFKGEAIPVAKPPVAPLTPLARSQAEVEKIAADVAVSGQVVEEAFGHFELQIRNLQSQKNTRLDIPNQETGMRTLEDAQHEALMAVRKYEFWNMRVAFVQSGAQRSLTYAQSEQVQWQSLVQQINATHDRYTSQLASVSQRHRTLHDEAEALLIAAHQRLIDSRSTTQTVHRISASLYSADKHPDLLLTGGSPALQPSQQTDLLKAIRSAVAEFSWQNSSSEPDTGNQRAAVLNFAFSSRADTQLFGVSVPLSELLPIEGQDWQHWAANQAEVDVPFRMSTAAVPDKPGKMFQGLREIKTLLQVYVTACGGCRSISGVRVRAVKQDRHWNSFSFSPEGSSAVAVHWTAPISLETGPDATPTQQRRVGFVQSARVPAFETNAEQAHDRFDDYILVFPVESGLDPLYIVFNRPAQ</sequence>
<keyword evidence="2" id="KW-0929">Antimicrobial</keyword>
<reference evidence="7 8" key="1">
    <citation type="submission" date="2021-05" db="EMBL/GenBank/DDBJ databases">
        <title>Complete genome of the cytokinin-producing biocontrol strain Pseudomonas fluorescens G20-18.</title>
        <authorList>
            <person name="Nielsen T.K."/>
            <person name="Mekureyaw M.F."/>
            <person name="Hansen L.H."/>
            <person name="Nicolaisen M.H."/>
            <person name="Roitsch T.G."/>
            <person name="Hennessy R.C."/>
        </authorList>
    </citation>
    <scope>NUCLEOTIDE SEQUENCE [LARGE SCALE GENOMIC DNA]</scope>
    <source>
        <strain evidence="7 8">G20-18</strain>
    </source>
</reference>
<dbReference type="Gene3D" id="1.10.1200.20">
    <property type="entry name" value="Colicin E immunity protein"/>
    <property type="match status" value="1"/>
</dbReference>
<name>A0ABX8F3P6_9PSED</name>